<keyword evidence="2 8" id="KW-0812">Transmembrane</keyword>
<evidence type="ECO:0000256" key="3">
    <source>
        <dbReference type="ARBA" id="ARBA00022801"/>
    </source>
</evidence>
<feature type="binding site" evidence="7">
    <location>
        <position position="206"/>
    </location>
    <ligand>
        <name>Zn(2+)</name>
        <dbReference type="ChEBI" id="CHEBI:29105"/>
        <note>catalytic</note>
    </ligand>
</feature>
<feature type="binding site" evidence="7">
    <location>
        <position position="82"/>
    </location>
    <ligand>
        <name>Zn(2+)</name>
        <dbReference type="ChEBI" id="CHEBI:29105"/>
        <note>catalytic</note>
    </ligand>
</feature>
<dbReference type="RefSeq" id="WP_054784471.1">
    <property type="nucleotide sequence ID" value="NZ_FPBD01000005.1"/>
</dbReference>
<dbReference type="GO" id="GO:0006672">
    <property type="term" value="P:ceramide metabolic process"/>
    <property type="evidence" value="ECO:0007669"/>
    <property type="project" value="InterPro"/>
</dbReference>
<keyword evidence="5 8" id="KW-0472">Membrane</keyword>
<dbReference type="GO" id="GO:0016020">
    <property type="term" value="C:membrane"/>
    <property type="evidence" value="ECO:0007669"/>
    <property type="project" value="UniProtKB-SubCell"/>
</dbReference>
<sequence length="232" mass="25586">MDWNQHLNQYCERTSAAFWSEPLNAISNVAFIIAALFAFQIWLKARSNAKNTQVTQTNAQDNAALVLIALLAIIGIGSFLFHTFATLWSMLADVIPIAIFMLVYFYLATRRYMGANLLISLGATLLFFGAMAFGPRLVEGIIGPTAGYFPALVAILLFAGLTRSKNRQTSNALLLAGIVFAISMGFRILDELICSILPVGTHSLWHILNATVLFILIRAFIRFKTYLDGAES</sequence>
<keyword evidence="6" id="KW-0106">Calcium</keyword>
<comment type="cofactor">
    <cofactor evidence="7">
        <name>Zn(2+)</name>
        <dbReference type="ChEBI" id="CHEBI:29105"/>
    </cofactor>
</comment>
<keyword evidence="6" id="KW-0479">Metal-binding</keyword>
<feature type="binding site" evidence="7">
    <location>
        <position position="202"/>
    </location>
    <ligand>
        <name>Zn(2+)</name>
        <dbReference type="ChEBI" id="CHEBI:29105"/>
        <note>catalytic</note>
    </ligand>
</feature>
<feature type="transmembrane region" description="Helical" evidence="8">
    <location>
        <begin position="172"/>
        <end position="189"/>
    </location>
</feature>
<dbReference type="Proteomes" id="UP000183371">
    <property type="component" value="Unassembled WGS sequence"/>
</dbReference>
<dbReference type="GO" id="GO:0046872">
    <property type="term" value="F:metal ion binding"/>
    <property type="evidence" value="ECO:0007669"/>
    <property type="project" value="UniProtKB-KW"/>
</dbReference>
<evidence type="ECO:0000256" key="5">
    <source>
        <dbReference type="ARBA" id="ARBA00023136"/>
    </source>
</evidence>
<dbReference type="EMBL" id="FPBD01000005">
    <property type="protein sequence ID" value="SFT95084.1"/>
    <property type="molecule type" value="Genomic_DNA"/>
</dbReference>
<evidence type="ECO:0000313" key="9">
    <source>
        <dbReference type="EMBL" id="SFT95084.1"/>
    </source>
</evidence>
<keyword evidence="7" id="KW-0862">Zinc</keyword>
<evidence type="ECO:0000256" key="6">
    <source>
        <dbReference type="PIRSR" id="PIRSR608901-1"/>
    </source>
</evidence>
<name>A0A1I7C6T5_9HYPH</name>
<protein>
    <submittedName>
        <fullName evidence="9">Ceramidase</fullName>
    </submittedName>
</protein>
<dbReference type="GO" id="GO:0016811">
    <property type="term" value="F:hydrolase activity, acting on carbon-nitrogen (but not peptide) bonds, in linear amides"/>
    <property type="evidence" value="ECO:0007669"/>
    <property type="project" value="InterPro"/>
</dbReference>
<feature type="transmembrane region" description="Helical" evidence="8">
    <location>
        <begin position="140"/>
        <end position="160"/>
    </location>
</feature>
<accession>A0A1I7C6T5</accession>
<evidence type="ECO:0000256" key="8">
    <source>
        <dbReference type="SAM" id="Phobius"/>
    </source>
</evidence>
<dbReference type="AlphaFoldDB" id="A0A1I7C6T5"/>
<gene>
    <name evidence="9" type="ORF">SAMN05444141_105248</name>
</gene>
<feature type="transmembrane region" description="Helical" evidence="8">
    <location>
        <begin position="114"/>
        <end position="134"/>
    </location>
</feature>
<feature type="binding site" evidence="6">
    <location>
        <position position="21"/>
    </location>
    <ligand>
        <name>Ca(2+)</name>
        <dbReference type="ChEBI" id="CHEBI:29108"/>
    </ligand>
</feature>
<proteinExistence type="predicted"/>
<evidence type="ECO:0000256" key="2">
    <source>
        <dbReference type="ARBA" id="ARBA00022692"/>
    </source>
</evidence>
<feature type="transmembrane region" description="Helical" evidence="8">
    <location>
        <begin position="87"/>
        <end position="107"/>
    </location>
</feature>
<evidence type="ECO:0000256" key="7">
    <source>
        <dbReference type="PIRSR" id="PIRSR608901-2"/>
    </source>
</evidence>
<comment type="subcellular location">
    <subcellularLocation>
        <location evidence="1">Membrane</location>
        <topology evidence="1">Multi-pass membrane protein</topology>
    </subcellularLocation>
</comment>
<feature type="transmembrane region" description="Helical" evidence="8">
    <location>
        <begin position="204"/>
        <end position="221"/>
    </location>
</feature>
<evidence type="ECO:0000256" key="1">
    <source>
        <dbReference type="ARBA" id="ARBA00004141"/>
    </source>
</evidence>
<evidence type="ECO:0000313" key="10">
    <source>
        <dbReference type="Proteomes" id="UP000183371"/>
    </source>
</evidence>
<evidence type="ECO:0000256" key="4">
    <source>
        <dbReference type="ARBA" id="ARBA00022989"/>
    </source>
</evidence>
<keyword evidence="10" id="KW-1185">Reference proteome</keyword>
<keyword evidence="4 8" id="KW-1133">Transmembrane helix</keyword>
<keyword evidence="3" id="KW-0378">Hydrolase</keyword>
<feature type="transmembrane region" description="Helical" evidence="8">
    <location>
        <begin position="25"/>
        <end position="43"/>
    </location>
</feature>
<dbReference type="InterPro" id="IPR008901">
    <property type="entry name" value="ACER"/>
</dbReference>
<reference evidence="10" key="1">
    <citation type="submission" date="2016-10" db="EMBL/GenBank/DDBJ databases">
        <authorList>
            <person name="Varghese N."/>
            <person name="Submissions S."/>
        </authorList>
    </citation>
    <scope>NUCLEOTIDE SEQUENCE [LARGE SCALE GENOMIC DNA]</scope>
    <source>
        <strain evidence="10">DSM 17465</strain>
    </source>
</reference>
<feature type="transmembrane region" description="Helical" evidence="8">
    <location>
        <begin position="63"/>
        <end position="81"/>
    </location>
</feature>
<organism evidence="9 10">
    <name type="scientific">Pseudovibrio denitrificans</name>
    <dbReference type="NCBI Taxonomy" id="258256"/>
    <lineage>
        <taxon>Bacteria</taxon>
        <taxon>Pseudomonadati</taxon>
        <taxon>Pseudomonadota</taxon>
        <taxon>Alphaproteobacteria</taxon>
        <taxon>Hyphomicrobiales</taxon>
        <taxon>Stappiaceae</taxon>
        <taxon>Pseudovibrio</taxon>
    </lineage>
</organism>
<dbReference type="Pfam" id="PF05875">
    <property type="entry name" value="Ceramidase"/>
    <property type="match status" value="1"/>
</dbReference>